<dbReference type="AlphaFoldDB" id="A0A2P7BJQ2"/>
<proteinExistence type="predicted"/>
<dbReference type="EMBL" id="PGGO01000014">
    <property type="protein sequence ID" value="PSH66701.1"/>
    <property type="molecule type" value="Genomic_DNA"/>
</dbReference>
<dbReference type="Proteomes" id="UP000241444">
    <property type="component" value="Unassembled WGS sequence"/>
</dbReference>
<name>A0A2P7BJQ2_9HYPH</name>
<accession>A0A2P7BJQ2</accession>
<keyword evidence="2" id="KW-1185">Reference proteome</keyword>
<evidence type="ECO:0000313" key="2">
    <source>
        <dbReference type="Proteomes" id="UP000241444"/>
    </source>
</evidence>
<comment type="caution">
    <text evidence="1">The sequence shown here is derived from an EMBL/GenBank/DDBJ whole genome shotgun (WGS) entry which is preliminary data.</text>
</comment>
<dbReference type="OrthoDB" id="5919053at2"/>
<dbReference type="RefSeq" id="WP_106712484.1">
    <property type="nucleotide sequence ID" value="NZ_PGGO01000014.1"/>
</dbReference>
<protein>
    <submittedName>
        <fullName evidence="1">Uncharacterized protein</fullName>
    </submittedName>
</protein>
<sequence>MGLDPDAVSSAEAFSALSKKAVLDDMGGSLGTGVSNADREYIEGQLPTIDTSKAGNKKIIDIKRRMNERKIRVAQLAREYAKAHEGRLDLGFYDQLSEWAEANPVFSEDERKAALTILLVSVEVANGQHCRYPREIPSVQRSER</sequence>
<organism evidence="1 2">
    <name type="scientific">Phyllobacterium brassicacearum</name>
    <dbReference type="NCBI Taxonomy" id="314235"/>
    <lineage>
        <taxon>Bacteria</taxon>
        <taxon>Pseudomonadati</taxon>
        <taxon>Pseudomonadota</taxon>
        <taxon>Alphaproteobacteria</taxon>
        <taxon>Hyphomicrobiales</taxon>
        <taxon>Phyllobacteriaceae</taxon>
        <taxon>Phyllobacterium</taxon>
    </lineage>
</organism>
<evidence type="ECO:0000313" key="1">
    <source>
        <dbReference type="EMBL" id="PSH66701.1"/>
    </source>
</evidence>
<reference evidence="2" key="1">
    <citation type="submission" date="2017-11" db="EMBL/GenBank/DDBJ databases">
        <authorList>
            <person name="Kuznetsova I."/>
            <person name="Sazanova A."/>
            <person name="Chirak E."/>
            <person name="Safronova V."/>
            <person name="Willems A."/>
        </authorList>
    </citation>
    <scope>NUCLEOTIDE SEQUENCE [LARGE SCALE GENOMIC DNA]</scope>
    <source>
        <strain evidence="2">STM 196</strain>
    </source>
</reference>
<gene>
    <name evidence="1" type="ORF">CU102_17995</name>
</gene>